<gene>
    <name evidence="5" type="ORF">EHO51_04935</name>
</gene>
<keyword evidence="2" id="KW-0238">DNA-binding</keyword>
<evidence type="ECO:0000256" key="2">
    <source>
        <dbReference type="ARBA" id="ARBA00023125"/>
    </source>
</evidence>
<evidence type="ECO:0000259" key="4">
    <source>
        <dbReference type="SMART" id="SM00421"/>
    </source>
</evidence>
<dbReference type="SMART" id="SM00421">
    <property type="entry name" value="HTH_LUXR"/>
    <property type="match status" value="1"/>
</dbReference>
<evidence type="ECO:0000313" key="5">
    <source>
        <dbReference type="EMBL" id="AZG76131.1"/>
    </source>
</evidence>
<dbReference type="SUPFAM" id="SSF46894">
    <property type="entry name" value="C-terminal effector domain of the bipartite response regulators"/>
    <property type="match status" value="1"/>
</dbReference>
<dbReference type="GO" id="GO:0006355">
    <property type="term" value="P:regulation of DNA-templated transcription"/>
    <property type="evidence" value="ECO:0007669"/>
    <property type="project" value="InterPro"/>
</dbReference>
<organism evidence="5 6">
    <name type="scientific">Methylocystis rosea</name>
    <dbReference type="NCBI Taxonomy" id="173366"/>
    <lineage>
        <taxon>Bacteria</taxon>
        <taxon>Pseudomonadati</taxon>
        <taxon>Pseudomonadota</taxon>
        <taxon>Alphaproteobacteria</taxon>
        <taxon>Hyphomicrobiales</taxon>
        <taxon>Methylocystaceae</taxon>
        <taxon>Methylocystis</taxon>
    </lineage>
</organism>
<dbReference type="Gene3D" id="3.30.450.80">
    <property type="entry name" value="Transcription factor LuxR-like, autoinducer-binding domain"/>
    <property type="match status" value="1"/>
</dbReference>
<evidence type="ECO:0000256" key="3">
    <source>
        <dbReference type="ARBA" id="ARBA00023163"/>
    </source>
</evidence>
<proteinExistence type="predicted"/>
<dbReference type="AlphaFoldDB" id="A0A3G8M2I3"/>
<evidence type="ECO:0000256" key="1">
    <source>
        <dbReference type="ARBA" id="ARBA00023015"/>
    </source>
</evidence>
<dbReference type="SUPFAM" id="SSF75516">
    <property type="entry name" value="Pheromone-binding domain of LuxR-like quorum-sensing transcription factors"/>
    <property type="match status" value="1"/>
</dbReference>
<evidence type="ECO:0000313" key="6">
    <source>
        <dbReference type="Proteomes" id="UP000273982"/>
    </source>
</evidence>
<dbReference type="Gene3D" id="1.10.10.10">
    <property type="entry name" value="Winged helix-like DNA-binding domain superfamily/Winged helix DNA-binding domain"/>
    <property type="match status" value="1"/>
</dbReference>
<keyword evidence="3" id="KW-0804">Transcription</keyword>
<sequence length="275" mass="30295">MIIASGHGRRVYCEDVFDLIDRLTRAERFPIPNSFLSEFLRATGLANVAYLAFNIPTGLADRPLLSAVHAASWRKSYAQARRVDLAPVLRVGFGGIMPLDWRLLDRDDPIVCKLLGEALEFDLGANGFSVPLRGRSGEYALFSVCCPEDASPLLSPRQFLIRRLMVMSAIFHAGVRGSLAIERHVDMPLSDPELACLRLKAQGISDQEIGVALGAGPTAVRFWLETARARLHADSVDDAVEEACRIGLIRVGVERRRSALGSIPADFSSINRRER</sequence>
<accession>A0A3G8M2I3</accession>
<dbReference type="InterPro" id="IPR036388">
    <property type="entry name" value="WH-like_DNA-bd_sf"/>
</dbReference>
<dbReference type="InterPro" id="IPR000792">
    <property type="entry name" value="Tscrpt_reg_LuxR_C"/>
</dbReference>
<protein>
    <submittedName>
        <fullName evidence="5">LuxR family transcriptional regulator</fullName>
    </submittedName>
</protein>
<feature type="domain" description="HTH luxR-type" evidence="4">
    <location>
        <begin position="186"/>
        <end position="243"/>
    </location>
</feature>
<keyword evidence="1" id="KW-0805">Transcription regulation</keyword>
<dbReference type="InterPro" id="IPR036693">
    <property type="entry name" value="TF_LuxR_autoind-bd_dom_sf"/>
</dbReference>
<dbReference type="KEGG" id="mros:EHO51_04935"/>
<reference evidence="5 6" key="1">
    <citation type="submission" date="2018-11" db="EMBL/GenBank/DDBJ databases">
        <title>Genome squencing of methanotrophic bacteria isolated from alkaline groundwater in Korea.</title>
        <authorList>
            <person name="Nguyen L.N."/>
        </authorList>
    </citation>
    <scope>NUCLEOTIDE SEQUENCE [LARGE SCALE GENOMIC DNA]</scope>
    <source>
        <strain evidence="5 6">GW6</strain>
    </source>
</reference>
<dbReference type="InterPro" id="IPR016032">
    <property type="entry name" value="Sig_transdc_resp-reg_C-effctor"/>
</dbReference>
<dbReference type="Proteomes" id="UP000273982">
    <property type="component" value="Chromosome"/>
</dbReference>
<dbReference type="GO" id="GO:0003677">
    <property type="term" value="F:DNA binding"/>
    <property type="evidence" value="ECO:0007669"/>
    <property type="project" value="UniProtKB-KW"/>
</dbReference>
<dbReference type="Pfam" id="PF03472">
    <property type="entry name" value="Autoind_bind"/>
    <property type="match status" value="1"/>
</dbReference>
<dbReference type="InterPro" id="IPR005143">
    <property type="entry name" value="TF_LuxR_autoind-bd_dom"/>
</dbReference>
<name>A0A3G8M2I3_9HYPH</name>
<dbReference type="EMBL" id="CP034086">
    <property type="protein sequence ID" value="AZG76131.1"/>
    <property type="molecule type" value="Genomic_DNA"/>
</dbReference>